<dbReference type="EMBL" id="JAGEOJ010000011">
    <property type="protein sequence ID" value="MBO2450913.1"/>
    <property type="molecule type" value="Genomic_DNA"/>
</dbReference>
<evidence type="ECO:0000256" key="1">
    <source>
        <dbReference type="SAM" id="MobiDB-lite"/>
    </source>
</evidence>
<sequence>MRHRGSLWITLGVLIVAAAAATTLEVTISSTLRHHDGMLRPPVPTRSVPAGDPAVEPTVEPTSSPPPVHTVSPSPSRTTGPDERSQPSARVRDVLVKFRFAIRQGFEADEIRGDVARDLDNVAANSLDDDGEEQLRRDVVGLKEKVRTRWREGAITRHRAAEFMVILDQAGFS</sequence>
<evidence type="ECO:0000313" key="3">
    <source>
        <dbReference type="Proteomes" id="UP000669179"/>
    </source>
</evidence>
<dbReference type="Proteomes" id="UP000669179">
    <property type="component" value="Unassembled WGS sequence"/>
</dbReference>
<accession>A0A939PEN9</accession>
<gene>
    <name evidence="2" type="ORF">J4573_27715</name>
</gene>
<dbReference type="RefSeq" id="WP_208258787.1">
    <property type="nucleotide sequence ID" value="NZ_JAGEOJ010000011.1"/>
</dbReference>
<feature type="region of interest" description="Disordered" evidence="1">
    <location>
        <begin position="35"/>
        <end position="88"/>
    </location>
</feature>
<keyword evidence="3" id="KW-1185">Reference proteome</keyword>
<dbReference type="AlphaFoldDB" id="A0A939PEN9"/>
<organism evidence="2 3">
    <name type="scientific">Actinomadura barringtoniae</name>
    <dbReference type="NCBI Taxonomy" id="1427535"/>
    <lineage>
        <taxon>Bacteria</taxon>
        <taxon>Bacillati</taxon>
        <taxon>Actinomycetota</taxon>
        <taxon>Actinomycetes</taxon>
        <taxon>Streptosporangiales</taxon>
        <taxon>Thermomonosporaceae</taxon>
        <taxon>Actinomadura</taxon>
    </lineage>
</organism>
<feature type="compositionally biased region" description="Low complexity" evidence="1">
    <location>
        <begin position="69"/>
        <end position="79"/>
    </location>
</feature>
<name>A0A939PEN9_9ACTN</name>
<evidence type="ECO:0000313" key="2">
    <source>
        <dbReference type="EMBL" id="MBO2450913.1"/>
    </source>
</evidence>
<reference evidence="2" key="1">
    <citation type="submission" date="2021-03" db="EMBL/GenBank/DDBJ databases">
        <authorList>
            <person name="Kanchanasin P."/>
            <person name="Saeng-In P."/>
            <person name="Phongsopitanun W."/>
            <person name="Yuki M."/>
            <person name="Kudo T."/>
            <person name="Ohkuma M."/>
            <person name="Tanasupawat S."/>
        </authorList>
    </citation>
    <scope>NUCLEOTIDE SEQUENCE</scope>
    <source>
        <strain evidence="2">GKU 128</strain>
    </source>
</reference>
<proteinExistence type="predicted"/>
<protein>
    <submittedName>
        <fullName evidence="2">Uncharacterized protein</fullName>
    </submittedName>
</protein>
<comment type="caution">
    <text evidence="2">The sequence shown here is derived from an EMBL/GenBank/DDBJ whole genome shotgun (WGS) entry which is preliminary data.</text>
</comment>